<evidence type="ECO:0000259" key="1">
    <source>
        <dbReference type="Pfam" id="PF04149"/>
    </source>
</evidence>
<protein>
    <submittedName>
        <fullName evidence="2">DUF397 domain-containing protein</fullName>
    </submittedName>
</protein>
<dbReference type="Proteomes" id="UP001589718">
    <property type="component" value="Unassembled WGS sequence"/>
</dbReference>
<keyword evidence="3" id="KW-1185">Reference proteome</keyword>
<evidence type="ECO:0000313" key="2">
    <source>
        <dbReference type="EMBL" id="MFB9524092.1"/>
    </source>
</evidence>
<accession>A0ABV5PLI8</accession>
<dbReference type="EMBL" id="JBHMCR010000019">
    <property type="protein sequence ID" value="MFB9524092.1"/>
    <property type="molecule type" value="Genomic_DNA"/>
</dbReference>
<gene>
    <name evidence="2" type="ORF">ACFFTU_29535</name>
</gene>
<sequence>MQMCNGVAASSIPGVTWVKSSASAGGNCVELAAIPGGSVAMRNSRDPEGPALIYTGAELEAFVAGAKAGEFDGFGN</sequence>
<dbReference type="RefSeq" id="WP_345218237.1">
    <property type="nucleotide sequence ID" value="NZ_BAAAXE010000001.1"/>
</dbReference>
<name>A0ABV5PLI8_STRCM</name>
<dbReference type="Pfam" id="PF04149">
    <property type="entry name" value="DUF397"/>
    <property type="match status" value="1"/>
</dbReference>
<evidence type="ECO:0000313" key="3">
    <source>
        <dbReference type="Proteomes" id="UP001589718"/>
    </source>
</evidence>
<organism evidence="2 3">
    <name type="scientific">Streptomyces cremeus</name>
    <dbReference type="NCBI Taxonomy" id="66881"/>
    <lineage>
        <taxon>Bacteria</taxon>
        <taxon>Bacillati</taxon>
        <taxon>Actinomycetota</taxon>
        <taxon>Actinomycetes</taxon>
        <taxon>Kitasatosporales</taxon>
        <taxon>Streptomycetaceae</taxon>
        <taxon>Streptomyces</taxon>
    </lineage>
</organism>
<comment type="caution">
    <text evidence="2">The sequence shown here is derived from an EMBL/GenBank/DDBJ whole genome shotgun (WGS) entry which is preliminary data.</text>
</comment>
<proteinExistence type="predicted"/>
<reference evidence="2 3" key="1">
    <citation type="submission" date="2024-09" db="EMBL/GenBank/DDBJ databases">
        <authorList>
            <person name="Sun Q."/>
            <person name="Mori K."/>
        </authorList>
    </citation>
    <scope>NUCLEOTIDE SEQUENCE [LARGE SCALE GENOMIC DNA]</scope>
    <source>
        <strain evidence="2 3">JCM 4362</strain>
    </source>
</reference>
<feature type="domain" description="DUF397" evidence="1">
    <location>
        <begin position="16"/>
        <end position="67"/>
    </location>
</feature>
<dbReference type="InterPro" id="IPR007278">
    <property type="entry name" value="DUF397"/>
</dbReference>